<dbReference type="SMART" id="SM00267">
    <property type="entry name" value="GGDEF"/>
    <property type="match status" value="1"/>
</dbReference>
<dbReference type="EMBL" id="AP018449">
    <property type="protein sequence ID" value="BBB92221.1"/>
    <property type="molecule type" value="Genomic_DNA"/>
</dbReference>
<feature type="domain" description="GGDEF" evidence="2">
    <location>
        <begin position="92"/>
        <end position="217"/>
    </location>
</feature>
<dbReference type="PANTHER" id="PTHR45138">
    <property type="entry name" value="REGULATORY COMPONENTS OF SENSORY TRANSDUCTION SYSTEM"/>
    <property type="match status" value="1"/>
</dbReference>
<feature type="transmembrane region" description="Helical" evidence="1">
    <location>
        <begin position="6"/>
        <end position="24"/>
    </location>
</feature>
<keyword evidence="1" id="KW-0472">Membrane</keyword>
<dbReference type="InterPro" id="IPR050469">
    <property type="entry name" value="Diguanylate_Cyclase"/>
</dbReference>
<keyword evidence="1" id="KW-0812">Transmembrane</keyword>
<accession>A0A348AMC3</accession>
<dbReference type="RefSeq" id="WP_126309149.1">
    <property type="nucleotide sequence ID" value="NZ_AP018449.1"/>
</dbReference>
<dbReference type="InterPro" id="IPR000160">
    <property type="entry name" value="GGDEF_dom"/>
</dbReference>
<dbReference type="NCBIfam" id="TIGR00254">
    <property type="entry name" value="GGDEF"/>
    <property type="match status" value="1"/>
</dbReference>
<dbReference type="CDD" id="cd01949">
    <property type="entry name" value="GGDEF"/>
    <property type="match status" value="1"/>
</dbReference>
<keyword evidence="1" id="KW-1133">Transmembrane helix</keyword>
<dbReference type="GO" id="GO:0052621">
    <property type="term" value="F:diguanylate cyclase activity"/>
    <property type="evidence" value="ECO:0007669"/>
    <property type="project" value="TreeGrafter"/>
</dbReference>
<dbReference type="Proteomes" id="UP000276437">
    <property type="component" value="Chromosome"/>
</dbReference>
<evidence type="ECO:0000256" key="1">
    <source>
        <dbReference type="SAM" id="Phobius"/>
    </source>
</evidence>
<dbReference type="SUPFAM" id="SSF55073">
    <property type="entry name" value="Nucleotide cyclase"/>
    <property type="match status" value="1"/>
</dbReference>
<reference evidence="3 4" key="1">
    <citation type="journal article" date="2018" name="Int. J. Syst. Evol. Microbiol.">
        <title>Methylomusa anaerophila gen. nov., sp. nov., an anaerobic methanol-utilizing bacterium isolated from a microbial fuel cell.</title>
        <authorList>
            <person name="Amano N."/>
            <person name="Yamamuro A."/>
            <person name="Miyahara M."/>
            <person name="Kouzuma A."/>
            <person name="Abe T."/>
            <person name="Watanabe K."/>
        </authorList>
    </citation>
    <scope>NUCLEOTIDE SEQUENCE [LARGE SCALE GENOMIC DNA]</scope>
    <source>
        <strain evidence="3 4">MMFC1</strain>
    </source>
</reference>
<protein>
    <submittedName>
        <fullName evidence="3">Response regulator PleD</fullName>
    </submittedName>
</protein>
<name>A0A348AMC3_9FIRM</name>
<evidence type="ECO:0000259" key="2">
    <source>
        <dbReference type="PROSITE" id="PS50887"/>
    </source>
</evidence>
<dbReference type="AlphaFoldDB" id="A0A348AMC3"/>
<dbReference type="PROSITE" id="PS50887">
    <property type="entry name" value="GGDEF"/>
    <property type="match status" value="1"/>
</dbReference>
<evidence type="ECO:0000313" key="4">
    <source>
        <dbReference type="Proteomes" id="UP000276437"/>
    </source>
</evidence>
<dbReference type="PANTHER" id="PTHR45138:SF9">
    <property type="entry name" value="DIGUANYLATE CYCLASE DGCM-RELATED"/>
    <property type="match status" value="1"/>
</dbReference>
<dbReference type="Gene3D" id="3.30.70.270">
    <property type="match status" value="1"/>
</dbReference>
<sequence>MFYNHARFILTMLGIVTGMAGYYLEISCQVDYGRILWLGSTLTFAIGGFIIGGVIEHLSIRSHTDYLTGLWNRSYFYLKLREQVVRMAKGKGQMCVAMIDVDGFKKVNDLYGHAIGDVLLSGIAAILKQDTRNKDIVIRWGGDEFAVIFAETSLKNAFEIMERIRHKVEGTFSSYHLTISTGIISFEQDKDLKDLLIKADQTLYKAKELKNSVIASN</sequence>
<organism evidence="3 4">
    <name type="scientific">Methylomusa anaerophila</name>
    <dbReference type="NCBI Taxonomy" id="1930071"/>
    <lineage>
        <taxon>Bacteria</taxon>
        <taxon>Bacillati</taxon>
        <taxon>Bacillota</taxon>
        <taxon>Negativicutes</taxon>
        <taxon>Selenomonadales</taxon>
        <taxon>Sporomusaceae</taxon>
        <taxon>Methylomusa</taxon>
    </lineage>
</organism>
<gene>
    <name evidence="3" type="primary">pleD_3</name>
    <name evidence="3" type="ORF">MAMMFC1_02906</name>
</gene>
<feature type="transmembrane region" description="Helical" evidence="1">
    <location>
        <begin position="36"/>
        <end position="55"/>
    </location>
</feature>
<dbReference type="FunFam" id="3.30.70.270:FF:000001">
    <property type="entry name" value="Diguanylate cyclase domain protein"/>
    <property type="match status" value="1"/>
</dbReference>
<dbReference type="InterPro" id="IPR029787">
    <property type="entry name" value="Nucleotide_cyclase"/>
</dbReference>
<proteinExistence type="predicted"/>
<dbReference type="OrthoDB" id="1677693at2"/>
<keyword evidence="4" id="KW-1185">Reference proteome</keyword>
<dbReference type="Pfam" id="PF00990">
    <property type="entry name" value="GGDEF"/>
    <property type="match status" value="1"/>
</dbReference>
<dbReference type="InterPro" id="IPR043128">
    <property type="entry name" value="Rev_trsase/Diguanyl_cyclase"/>
</dbReference>
<dbReference type="KEGG" id="mana:MAMMFC1_02906"/>
<evidence type="ECO:0000313" key="3">
    <source>
        <dbReference type="EMBL" id="BBB92221.1"/>
    </source>
</evidence>